<dbReference type="InParanoid" id="A0A6C2YNJ6"/>
<dbReference type="EMBL" id="LR593887">
    <property type="protein sequence ID" value="VTS02929.1"/>
    <property type="molecule type" value="Genomic_DNA"/>
</dbReference>
<dbReference type="InterPro" id="IPR017850">
    <property type="entry name" value="Alkaline_phosphatase_core_sf"/>
</dbReference>
<protein>
    <recommendedName>
        <fullName evidence="3">DUF1501 domain-containing protein</fullName>
    </recommendedName>
</protein>
<dbReference type="PANTHER" id="PTHR43737">
    <property type="entry name" value="BLL7424 PROTEIN"/>
    <property type="match status" value="1"/>
</dbReference>
<dbReference type="AlphaFoldDB" id="A0A6C2YNJ6"/>
<evidence type="ECO:0008006" key="3">
    <source>
        <dbReference type="Google" id="ProtNLM"/>
    </source>
</evidence>
<dbReference type="InterPro" id="IPR010869">
    <property type="entry name" value="DUF1501"/>
</dbReference>
<dbReference type="PANTHER" id="PTHR43737:SF1">
    <property type="entry name" value="DUF1501 DOMAIN-CONTAINING PROTEIN"/>
    <property type="match status" value="1"/>
</dbReference>
<gene>
    <name evidence="1" type="ORF">GMBLW1_10130</name>
</gene>
<keyword evidence="2" id="KW-1185">Reference proteome</keyword>
<dbReference type="PROSITE" id="PS51318">
    <property type="entry name" value="TAT"/>
    <property type="match status" value="1"/>
</dbReference>
<dbReference type="KEGG" id="tim:GMBLW1_10130"/>
<name>A0A6C2YNJ6_9BACT</name>
<accession>A0A6C2YNJ6</accession>
<dbReference type="Proteomes" id="UP000464378">
    <property type="component" value="Chromosome"/>
</dbReference>
<dbReference type="SUPFAM" id="SSF53649">
    <property type="entry name" value="Alkaline phosphatase-like"/>
    <property type="match status" value="1"/>
</dbReference>
<dbReference type="InterPro" id="IPR006311">
    <property type="entry name" value="TAT_signal"/>
</dbReference>
<dbReference type="RefSeq" id="WP_162658068.1">
    <property type="nucleotide sequence ID" value="NZ_LR593887.1"/>
</dbReference>
<proteinExistence type="predicted"/>
<organism evidence="1">
    <name type="scientific">Tuwongella immobilis</name>
    <dbReference type="NCBI Taxonomy" id="692036"/>
    <lineage>
        <taxon>Bacteria</taxon>
        <taxon>Pseudomonadati</taxon>
        <taxon>Planctomycetota</taxon>
        <taxon>Planctomycetia</taxon>
        <taxon>Gemmatales</taxon>
        <taxon>Gemmataceae</taxon>
        <taxon>Tuwongella</taxon>
    </lineage>
</organism>
<evidence type="ECO:0000313" key="1">
    <source>
        <dbReference type="EMBL" id="VIP02947.1"/>
    </source>
</evidence>
<evidence type="ECO:0000313" key="2">
    <source>
        <dbReference type="Proteomes" id="UP000464378"/>
    </source>
</evidence>
<dbReference type="EMBL" id="LR586016">
    <property type="protein sequence ID" value="VIP02947.1"/>
    <property type="molecule type" value="Genomic_DNA"/>
</dbReference>
<sequence>MARAPLSCPGPLSRRDFLRIGALSLGMGAGVTPWKLEASADSDPDTAVILVWLPGGAPHMETYDLKLDAPLEYRGEFRPIRTNVPGIDVCEHLPLHAKIADKFAIIRSFHHTFSDHGGGHKRFLTGRDPFQPVGFVNDHPMVGSMVAKMREQHQAQVPNYVSIVDNGRSGIDVFSFGSAYLGPSVHPFTVVGDVSLPTFQVKNLNANDTQRTKLTERVSLLGQLDSMPNQLDPLRRGDAMDANRSRAMKLLMSEQAAVGFDLKREPAKVRERYGMHVYGQRALLARRLVEHGASFVSVVMENPTPTQGLPKDTCYNWDSHAVNCHLFTDSKFRLPYYDQAVTALIEDLYTRGLDRRVLLIVTGEFGRTPRITYANGRPGRDHWPQSMSMIVSGGGLRMGQVIGSTNSKGEHPKDRPMSPNDLWATMFRHLEIDYVHTNFIDNTGRPMPILPDGEPIRELI</sequence>
<dbReference type="Pfam" id="PF07394">
    <property type="entry name" value="DUF1501"/>
    <property type="match status" value="1"/>
</dbReference>
<reference evidence="1" key="1">
    <citation type="submission" date="2019-04" db="EMBL/GenBank/DDBJ databases">
        <authorList>
            <consortium name="Science for Life Laboratories"/>
        </authorList>
    </citation>
    <scope>NUCLEOTIDE SEQUENCE</scope>
    <source>
        <strain evidence="1">MBLW1</strain>
    </source>
</reference>